<dbReference type="AlphaFoldDB" id="A5FVH2"/>
<evidence type="ECO:0000313" key="1">
    <source>
        <dbReference type="EMBL" id="ABQ29604.1"/>
    </source>
</evidence>
<dbReference type="STRING" id="349163.Acry_0379"/>
<keyword evidence="2" id="KW-1185">Reference proteome</keyword>
<dbReference type="KEGG" id="acr:Acry_0379"/>
<protein>
    <submittedName>
        <fullName evidence="1">Uncharacterized protein</fullName>
    </submittedName>
</protein>
<proteinExistence type="predicted"/>
<gene>
    <name evidence="1" type="ordered locus">Acry_0379</name>
</gene>
<sequence>MPATATERLPPALIVHDAEHVARALAPGRPVTLLSPPGFALYAGCLWWRSLLASERFTGPALLDCADAAGRALEALRIGLRGLVLDPATPAFPRIAALADEYRVTLLDAPPPALDLGNRIGPAALAAWLDAADNPA</sequence>
<organism evidence="1 2">
    <name type="scientific">Acidiphilium cryptum (strain JF-5)</name>
    <dbReference type="NCBI Taxonomy" id="349163"/>
    <lineage>
        <taxon>Bacteria</taxon>
        <taxon>Pseudomonadati</taxon>
        <taxon>Pseudomonadota</taxon>
        <taxon>Alphaproteobacteria</taxon>
        <taxon>Acetobacterales</taxon>
        <taxon>Acidocellaceae</taxon>
        <taxon>Acidiphilium</taxon>
    </lineage>
</organism>
<reference evidence="1 2" key="1">
    <citation type="submission" date="2007-05" db="EMBL/GenBank/DDBJ databases">
        <title>Complete sequence of chromosome of Acidiphilium cryptum JF-5.</title>
        <authorList>
            <consortium name="US DOE Joint Genome Institute"/>
            <person name="Copeland A."/>
            <person name="Lucas S."/>
            <person name="Lapidus A."/>
            <person name="Barry K."/>
            <person name="Detter J.C."/>
            <person name="Glavina del Rio T."/>
            <person name="Hammon N."/>
            <person name="Israni S."/>
            <person name="Dalin E."/>
            <person name="Tice H."/>
            <person name="Pitluck S."/>
            <person name="Sims D."/>
            <person name="Brettin T."/>
            <person name="Bruce D."/>
            <person name="Han C."/>
            <person name="Schmutz J."/>
            <person name="Larimer F."/>
            <person name="Land M."/>
            <person name="Hauser L."/>
            <person name="Kyrpides N."/>
            <person name="Kim E."/>
            <person name="Magnuson T."/>
            <person name="Richardson P."/>
        </authorList>
    </citation>
    <scope>NUCLEOTIDE SEQUENCE [LARGE SCALE GENOMIC DNA]</scope>
    <source>
        <strain evidence="1 2">JF-5</strain>
    </source>
</reference>
<accession>A5FVH2</accession>
<name>A5FVH2_ACICJ</name>
<dbReference type="HOGENOM" id="CLU_1924795_0_0_5"/>
<evidence type="ECO:0000313" key="2">
    <source>
        <dbReference type="Proteomes" id="UP000000245"/>
    </source>
</evidence>
<dbReference type="EMBL" id="CP000697">
    <property type="protein sequence ID" value="ABQ29604.1"/>
    <property type="molecule type" value="Genomic_DNA"/>
</dbReference>
<dbReference type="Proteomes" id="UP000000245">
    <property type="component" value="Chromosome"/>
</dbReference>
<dbReference type="RefSeq" id="WP_011941488.1">
    <property type="nucleotide sequence ID" value="NC_009484.1"/>
</dbReference>